<evidence type="ECO:0000313" key="2">
    <source>
        <dbReference type="Proteomes" id="UP001273505"/>
    </source>
</evidence>
<proteinExistence type="predicted"/>
<gene>
    <name evidence="1" type="ORF">SCD92_13095</name>
</gene>
<comment type="caution">
    <text evidence="1">The sequence shown here is derived from an EMBL/GenBank/DDBJ whole genome shotgun (WGS) entry which is preliminary data.</text>
</comment>
<dbReference type="Gene3D" id="2.180.10.10">
    <property type="entry name" value="RHS repeat-associated core"/>
    <property type="match status" value="1"/>
</dbReference>
<sequence length="546" mass="61200">METLMMTKKLIATFLLYALCQTSISDDCIPLDEGEYFSQLGWGLKMPVTDLEVQQACFWFADVYNEAVKSGSYEGQVKEYTHFWCMDDKLGQEFEVVIDFFGQESKSGRIGGIYNTDIESLMLSLMDGLVLPVFDDALKQQMNKGDPMCDPDCLIEGQVNPYAGNLFQELSLYSDTRANFSLYYNSVDGSWSHELEAGLEALDDPDYADEVEKLKLPDGRVVTMLKSQGVYPCAPYGAMGYGDRELSEEFTVELLNRIYTILPDGTIKDIFHRDINDSLNITWNQNEDGSVVLVRASNVDVGYDAIIDDLGNLVLVREPGSDNSNPDLIVPKDSDAQLNWSTEGNLESVTYNGMSKSFLYEDPNNPKLLTAIVGSEGVLEKGFSYDNEGRIIKTYKLDGSDNQVDVVQLDYSDIESSEPNVKVTHSSGLVERRYFGEYFGVYKTTKITQGGPNGDEFVRTEKSYNRLGHLLQSIDSDGVLTDYQRDGRGRVLQKDTVVSGEVVKTEEVTWDSDCELPATSSDGRVLMEYQYDDNCRKTSQSRTSLN</sequence>
<keyword evidence="2" id="KW-1185">Reference proteome</keyword>
<reference evidence="1 2" key="1">
    <citation type="submission" date="2023-11" db="EMBL/GenBank/DDBJ databases">
        <title>Gilvimarinus fulvus sp. nov., isolated from the surface of Kelp.</title>
        <authorList>
            <person name="Sun Y.Y."/>
            <person name="Gong Y."/>
            <person name="Du Z.J."/>
        </authorList>
    </citation>
    <scope>NUCLEOTIDE SEQUENCE [LARGE SCALE GENOMIC DNA]</scope>
    <source>
        <strain evidence="1 2">SDUM040013</strain>
    </source>
</reference>
<accession>A0ABU4RZH0</accession>
<organism evidence="1 2">
    <name type="scientific">Gilvimarinus gilvus</name>
    <dbReference type="NCBI Taxonomy" id="3058038"/>
    <lineage>
        <taxon>Bacteria</taxon>
        <taxon>Pseudomonadati</taxon>
        <taxon>Pseudomonadota</taxon>
        <taxon>Gammaproteobacteria</taxon>
        <taxon>Cellvibrionales</taxon>
        <taxon>Cellvibrionaceae</taxon>
        <taxon>Gilvimarinus</taxon>
    </lineage>
</organism>
<name>A0ABU4RZH0_9GAMM</name>
<dbReference type="RefSeq" id="WP_302724281.1">
    <property type="nucleotide sequence ID" value="NZ_JAULRU010000783.1"/>
</dbReference>
<evidence type="ECO:0000313" key="1">
    <source>
        <dbReference type="EMBL" id="MDX6850304.1"/>
    </source>
</evidence>
<dbReference type="Proteomes" id="UP001273505">
    <property type="component" value="Unassembled WGS sequence"/>
</dbReference>
<protein>
    <submittedName>
        <fullName evidence="1">RHS repeat domain-containing protein</fullName>
    </submittedName>
</protein>
<dbReference type="EMBL" id="JAXAFO010000022">
    <property type="protein sequence ID" value="MDX6850304.1"/>
    <property type="molecule type" value="Genomic_DNA"/>
</dbReference>